<dbReference type="PaxDb" id="123214-PERMA_1231"/>
<gene>
    <name evidence="1" type="ordered locus">PERMA_1231</name>
</gene>
<sequence length="77" mass="9127">MRELIEEFSSGKGIKAILEYDREKDIYVMTVYKGDEKIVFSGKMDEIQKQAERYFVKSLKSLKNKIEIALLEDLYNR</sequence>
<proteinExistence type="predicted"/>
<dbReference type="EMBL" id="CP001230">
    <property type="protein sequence ID" value="ACO03678.1"/>
    <property type="molecule type" value="Genomic_DNA"/>
</dbReference>
<dbReference type="Proteomes" id="UP000001366">
    <property type="component" value="Chromosome"/>
</dbReference>
<evidence type="ECO:0000313" key="1">
    <source>
        <dbReference type="EMBL" id="ACO03678.1"/>
    </source>
</evidence>
<dbReference type="AlphaFoldDB" id="C0QQQ8"/>
<dbReference type="RefSeq" id="WP_012675917.1">
    <property type="nucleotide sequence ID" value="NC_012440.1"/>
</dbReference>
<evidence type="ECO:0000313" key="2">
    <source>
        <dbReference type="Proteomes" id="UP000001366"/>
    </source>
</evidence>
<dbReference type="HOGENOM" id="CLU_2634961_0_0_0"/>
<reference evidence="1 2" key="1">
    <citation type="journal article" date="2009" name="J. Bacteriol.">
        <title>Complete and draft genome sequences of six members of the Aquificales.</title>
        <authorList>
            <person name="Reysenbach A.L."/>
            <person name="Hamamura N."/>
            <person name="Podar M."/>
            <person name="Griffiths E."/>
            <person name="Ferreira S."/>
            <person name="Hochstein R."/>
            <person name="Heidelberg J."/>
            <person name="Johnson J."/>
            <person name="Mead D."/>
            <person name="Pohorille A."/>
            <person name="Sarmiento M."/>
            <person name="Schweighofer K."/>
            <person name="Seshadri R."/>
            <person name="Voytek M.A."/>
        </authorList>
    </citation>
    <scope>NUCLEOTIDE SEQUENCE [LARGE SCALE GENOMIC DNA]</scope>
    <source>
        <strain evidence="2">DSM 14350 / EX-H1</strain>
    </source>
</reference>
<dbReference type="KEGG" id="pmx:PERMA_1231"/>
<organism evidence="1 2">
    <name type="scientific">Persephonella marina (strain DSM 14350 / EX-H1)</name>
    <dbReference type="NCBI Taxonomy" id="123214"/>
    <lineage>
        <taxon>Bacteria</taxon>
        <taxon>Pseudomonadati</taxon>
        <taxon>Aquificota</taxon>
        <taxon>Aquificia</taxon>
        <taxon>Aquificales</taxon>
        <taxon>Hydrogenothermaceae</taxon>
        <taxon>Persephonella</taxon>
    </lineage>
</organism>
<protein>
    <submittedName>
        <fullName evidence="1">Uncharacterized protein</fullName>
    </submittedName>
</protein>
<accession>C0QQQ8</accession>
<dbReference type="STRING" id="123214.PERMA_1231"/>
<keyword evidence="2" id="KW-1185">Reference proteome</keyword>
<dbReference type="OrthoDB" id="15029at2"/>
<name>C0QQQ8_PERMH</name>